<gene>
    <name evidence="5" type="ORF">ACOF00016_LOCUS17728</name>
</gene>
<organism evidence="5">
    <name type="scientific">Amphora coffeiformis</name>
    <dbReference type="NCBI Taxonomy" id="265554"/>
    <lineage>
        <taxon>Eukaryota</taxon>
        <taxon>Sar</taxon>
        <taxon>Stramenopiles</taxon>
        <taxon>Ochrophyta</taxon>
        <taxon>Bacillariophyta</taxon>
        <taxon>Bacillariophyceae</taxon>
        <taxon>Bacillariophycidae</taxon>
        <taxon>Thalassiophysales</taxon>
        <taxon>Catenulaceae</taxon>
        <taxon>Amphora</taxon>
    </lineage>
</organism>
<dbReference type="FunFam" id="3.30.300.130:FF:000005">
    <property type="entry name" value="Mitotic spindle-associated mmxd complex subunit"/>
    <property type="match status" value="1"/>
</dbReference>
<feature type="compositionally biased region" description="Basic and acidic residues" evidence="3">
    <location>
        <begin position="102"/>
        <end position="111"/>
    </location>
</feature>
<accession>A0A7S3LIV8</accession>
<dbReference type="GO" id="GO:0007059">
    <property type="term" value="P:chromosome segregation"/>
    <property type="evidence" value="ECO:0007669"/>
    <property type="project" value="UniProtKB-KW"/>
</dbReference>
<sequence length="247" mass="26938">MEQPTVNENPTVLAVDTRRKVQRLEAFTLAESSVADLAVRHALTEASVASEGKGLMLLKNMGVEFPDSSSSSEAPPFVYAPLRWRLAESGGSTEGKVASAKSDVEEAKSASDDAGDLNPEEVFEIIRNIQDPEHPLTLEQLGVVSREQIVLNEHSGHRKRLEVRFTPTIPHCSMATQIGLCLRVKLDRSLPAAYKTTIKIEPGTHASENAINKQLADKERVCAALENKHLVGIVNRCIMNGMTGNMT</sequence>
<feature type="region of interest" description="Disordered" evidence="3">
    <location>
        <begin position="91"/>
        <end position="115"/>
    </location>
</feature>
<proteinExistence type="inferred from homology"/>
<dbReference type="GO" id="GO:0051604">
    <property type="term" value="P:protein maturation"/>
    <property type="evidence" value="ECO:0007669"/>
    <property type="project" value="InterPro"/>
</dbReference>
<dbReference type="GO" id="GO:0140535">
    <property type="term" value="C:intracellular protein-containing complex"/>
    <property type="evidence" value="ECO:0007669"/>
    <property type="project" value="UniProtKB-ARBA"/>
</dbReference>
<evidence type="ECO:0000256" key="3">
    <source>
        <dbReference type="SAM" id="MobiDB-lite"/>
    </source>
</evidence>
<dbReference type="EMBL" id="HBIM01023955">
    <property type="protein sequence ID" value="CAE0421079.1"/>
    <property type="molecule type" value="Transcribed_RNA"/>
</dbReference>
<reference evidence="5" key="1">
    <citation type="submission" date="2021-01" db="EMBL/GenBank/DDBJ databases">
        <authorList>
            <person name="Corre E."/>
            <person name="Pelletier E."/>
            <person name="Niang G."/>
            <person name="Scheremetjew M."/>
            <person name="Finn R."/>
            <person name="Kale V."/>
            <person name="Holt S."/>
            <person name="Cochrane G."/>
            <person name="Meng A."/>
            <person name="Brown T."/>
            <person name="Cohen L."/>
        </authorList>
    </citation>
    <scope>NUCLEOTIDE SEQUENCE</scope>
    <source>
        <strain evidence="5">CCMP127</strain>
    </source>
</reference>
<dbReference type="Gene3D" id="3.30.300.130">
    <property type="entry name" value="Fe-S cluster assembly (FSCA)"/>
    <property type="match status" value="1"/>
</dbReference>
<name>A0A7S3LIV8_9STRA</name>
<dbReference type="SUPFAM" id="SSF117916">
    <property type="entry name" value="Fe-S cluster assembly (FSCA) domain-like"/>
    <property type="match status" value="1"/>
</dbReference>
<dbReference type="Gene3D" id="6.10.250.1280">
    <property type="match status" value="1"/>
</dbReference>
<evidence type="ECO:0000259" key="4">
    <source>
        <dbReference type="Pfam" id="PF01883"/>
    </source>
</evidence>
<dbReference type="PANTHER" id="PTHR12377:SF0">
    <property type="entry name" value="CYTOSOLIC IRON-SULFUR ASSEMBLY COMPONENT 2B"/>
    <property type="match status" value="1"/>
</dbReference>
<dbReference type="PANTHER" id="PTHR12377">
    <property type="entry name" value="CYTOSOLIC IRON-SULFUR ASSEMBLY COMPONENT 2B-RELATED"/>
    <property type="match status" value="1"/>
</dbReference>
<dbReference type="AlphaFoldDB" id="A0A7S3LIV8"/>
<protein>
    <recommendedName>
        <fullName evidence="4">MIP18 family-like domain-containing protein</fullName>
    </recommendedName>
</protein>
<dbReference type="InterPro" id="IPR034904">
    <property type="entry name" value="FSCA_dom_sf"/>
</dbReference>
<dbReference type="Pfam" id="PF01883">
    <property type="entry name" value="FeS_assembly_P"/>
    <property type="match status" value="1"/>
</dbReference>
<dbReference type="GO" id="GO:1990229">
    <property type="term" value="C:iron-sulfur cluster assembly complex"/>
    <property type="evidence" value="ECO:0007669"/>
    <property type="project" value="UniProtKB-ARBA"/>
</dbReference>
<dbReference type="InterPro" id="IPR039796">
    <property type="entry name" value="MIP18"/>
</dbReference>
<comment type="similarity">
    <text evidence="1">Belongs to the MIP18 family.</text>
</comment>
<evidence type="ECO:0000256" key="1">
    <source>
        <dbReference type="ARBA" id="ARBA00010381"/>
    </source>
</evidence>
<evidence type="ECO:0000313" key="5">
    <source>
        <dbReference type="EMBL" id="CAE0421079.1"/>
    </source>
</evidence>
<dbReference type="InterPro" id="IPR002744">
    <property type="entry name" value="MIP18-like"/>
</dbReference>
<feature type="domain" description="MIP18 family-like" evidence="4">
    <location>
        <begin position="120"/>
        <end position="199"/>
    </location>
</feature>
<keyword evidence="2" id="KW-0159">Chromosome partition</keyword>
<evidence type="ECO:0000256" key="2">
    <source>
        <dbReference type="ARBA" id="ARBA00022829"/>
    </source>
</evidence>